<reference evidence="1 2" key="1">
    <citation type="journal article" date="2022" name="New Phytol.">
        <title>Ecological generalism drives hyperdiversity of secondary metabolite gene clusters in xylarialean endophytes.</title>
        <authorList>
            <person name="Franco M.E.E."/>
            <person name="Wisecaver J.H."/>
            <person name="Arnold A.E."/>
            <person name="Ju Y.M."/>
            <person name="Slot J.C."/>
            <person name="Ahrendt S."/>
            <person name="Moore L.P."/>
            <person name="Eastman K.E."/>
            <person name="Scott K."/>
            <person name="Konkel Z."/>
            <person name="Mondo S.J."/>
            <person name="Kuo A."/>
            <person name="Hayes R.D."/>
            <person name="Haridas S."/>
            <person name="Andreopoulos B."/>
            <person name="Riley R."/>
            <person name="LaButti K."/>
            <person name="Pangilinan J."/>
            <person name="Lipzen A."/>
            <person name="Amirebrahimi M."/>
            <person name="Yan J."/>
            <person name="Adam C."/>
            <person name="Keymanesh K."/>
            <person name="Ng V."/>
            <person name="Louie K."/>
            <person name="Northen T."/>
            <person name="Drula E."/>
            <person name="Henrissat B."/>
            <person name="Hsieh H.M."/>
            <person name="Youens-Clark K."/>
            <person name="Lutzoni F."/>
            <person name="Miadlikowska J."/>
            <person name="Eastwood D.C."/>
            <person name="Hamelin R.C."/>
            <person name="Grigoriev I.V."/>
            <person name="U'Ren J.M."/>
        </authorList>
    </citation>
    <scope>NUCLEOTIDE SEQUENCE [LARGE SCALE GENOMIC DNA]</scope>
    <source>
        <strain evidence="1 2">ER1909</strain>
    </source>
</reference>
<evidence type="ECO:0000313" key="1">
    <source>
        <dbReference type="EMBL" id="KAI6088553.1"/>
    </source>
</evidence>
<evidence type="ECO:0000313" key="2">
    <source>
        <dbReference type="Proteomes" id="UP001497680"/>
    </source>
</evidence>
<organism evidence="1 2">
    <name type="scientific">Hypoxylon rubiginosum</name>
    <dbReference type="NCBI Taxonomy" id="110542"/>
    <lineage>
        <taxon>Eukaryota</taxon>
        <taxon>Fungi</taxon>
        <taxon>Dikarya</taxon>
        <taxon>Ascomycota</taxon>
        <taxon>Pezizomycotina</taxon>
        <taxon>Sordariomycetes</taxon>
        <taxon>Xylariomycetidae</taxon>
        <taxon>Xylariales</taxon>
        <taxon>Hypoxylaceae</taxon>
        <taxon>Hypoxylon</taxon>
    </lineage>
</organism>
<sequence length="261" mass="30027">MKWAINPFFKPKKGQDGLPPDVERTPAGSSSDESPSSSIRQNERGFKKPTERFTAYQLLYIFILDGIGAFIVSGGINFAIAYGMYSHQDPIRKPIRLFGYPETLAGDAGVTVIVQCVITWYIELIFVNWDLKKGSVRPIGFIPEPKNRIVRWFMFLDRPAQTYEVGSFKHWFWFFASQFARSVLISAFWFPFIWGPSIGFLTIHGTFRDGDWYFDRVWTPQVFKLLQGGILGLLSTPPMVIFWLTRCGWALKNNEVHYGEL</sequence>
<accession>A0ACC0D7L4</accession>
<gene>
    <name evidence="1" type="ORF">F4821DRAFT_233226</name>
</gene>
<protein>
    <submittedName>
        <fullName evidence="1">Uncharacterized protein</fullName>
    </submittedName>
</protein>
<proteinExistence type="predicted"/>
<comment type="caution">
    <text evidence="1">The sequence shown here is derived from an EMBL/GenBank/DDBJ whole genome shotgun (WGS) entry which is preliminary data.</text>
</comment>
<keyword evidence="2" id="KW-1185">Reference proteome</keyword>
<name>A0ACC0D7L4_9PEZI</name>
<dbReference type="EMBL" id="MU394300">
    <property type="protein sequence ID" value="KAI6088553.1"/>
    <property type="molecule type" value="Genomic_DNA"/>
</dbReference>
<dbReference type="Proteomes" id="UP001497680">
    <property type="component" value="Unassembled WGS sequence"/>
</dbReference>